<evidence type="ECO:0000259" key="2">
    <source>
        <dbReference type="Pfam" id="PF09603"/>
    </source>
</evidence>
<dbReference type="RefSeq" id="WP_165689544.1">
    <property type="nucleotide sequence ID" value="NZ_MBDS01000015.1"/>
</dbReference>
<reference evidence="3 4" key="1">
    <citation type="submission" date="2016-07" db="EMBL/GenBank/DDBJ databases">
        <title>Revisiting the Taxonomy of the Elizabethkingia Genus based on Whole-Genome Sequencing, Optical Mapping, and MALDI-TOF.</title>
        <authorList>
            <person name="Nicholson A.C."/>
        </authorList>
    </citation>
    <scope>NUCLEOTIDE SEQUENCE [LARGE SCALE GENOMIC DNA]</scope>
    <source>
        <strain evidence="3 4">C1558</strain>
    </source>
</reference>
<keyword evidence="1" id="KW-0732">Signal</keyword>
<evidence type="ECO:0000313" key="4">
    <source>
        <dbReference type="Proteomes" id="UP000190016"/>
    </source>
</evidence>
<name>A0ABX3N8A1_9FLAO</name>
<comment type="caution">
    <text evidence="3">The sequence shown here is derived from an EMBL/GenBank/DDBJ whole genome shotgun (WGS) entry which is preliminary data.</text>
</comment>
<gene>
    <name evidence="3" type="ORF">BB021_08325</name>
</gene>
<proteinExistence type="predicted"/>
<dbReference type="EMBL" id="MBDS01000015">
    <property type="protein sequence ID" value="OPB88544.1"/>
    <property type="molecule type" value="Genomic_DNA"/>
</dbReference>
<protein>
    <recommendedName>
        <fullName evidence="2">Fibrobacter succinogenes major paralogous domain-containing protein</fullName>
    </recommendedName>
</protein>
<sequence>MKNTIQLISTMATAVLFLGLTSCRSNDTDNNLNPGGIAAVNFNLTGTDYSDGASAQASLSKGIGTGNEVQRQSILIDPSTVITLELSDVPSLGSSAQASLNGINPVAAATPGNNLGKDVTYRLLVYEKNNSTLITSADYKVGTPPQAMNLEVGKTYSIVAYSNGGTTALPQLANTDWSNATVAYDNNNPDFMYWQGDFTPVQGHNNLNITLRHKTTMITTKVFSNGLGNITGTVSGTLSPHYTSGTIPLSTGALPRSGTPGNRTLVFSAKSNTEQDAAPVLVNVGTGAAVKGSFTGSANVGGTVRTISSLNSFNITPESQKILNVNMNRCGAYLGATFKEFQCQNLGATSSDPFALEAGNHGAKYQWGIKTPALTQAQDQANSGVISGWNTSNAPNGSWNLGTEAAPVKNTANDPCPSGYRIPTNTEWSNVLNTARNFKEYVGTNWTASSTNYNNALRIHDTNLSGATLLQLPAAGYREMADGGLGFRGSRGSYWSSSESTNPNDYPLVFSLYFDSSSATVNYTARIPGFPVRCIAE</sequence>
<evidence type="ECO:0000256" key="1">
    <source>
        <dbReference type="SAM" id="SignalP"/>
    </source>
</evidence>
<evidence type="ECO:0000313" key="3">
    <source>
        <dbReference type="EMBL" id="OPB88544.1"/>
    </source>
</evidence>
<dbReference type="InterPro" id="IPR011871">
    <property type="entry name" value="Fib_succ_major"/>
</dbReference>
<dbReference type="Pfam" id="PF09603">
    <property type="entry name" value="Fib_succ_major"/>
    <property type="match status" value="1"/>
</dbReference>
<feature type="signal peptide" evidence="1">
    <location>
        <begin position="1"/>
        <end position="27"/>
    </location>
</feature>
<keyword evidence="4" id="KW-1185">Reference proteome</keyword>
<feature type="domain" description="Fibrobacter succinogenes major paralogous" evidence="2">
    <location>
        <begin position="411"/>
        <end position="535"/>
    </location>
</feature>
<organism evidence="3 4">
    <name type="scientific">Elizabethkingia ursingii</name>
    <dbReference type="NCBI Taxonomy" id="1756150"/>
    <lineage>
        <taxon>Bacteria</taxon>
        <taxon>Pseudomonadati</taxon>
        <taxon>Bacteroidota</taxon>
        <taxon>Flavobacteriia</taxon>
        <taxon>Flavobacteriales</taxon>
        <taxon>Weeksellaceae</taxon>
        <taxon>Elizabethkingia</taxon>
    </lineage>
</organism>
<feature type="chain" id="PRO_5045382818" description="Fibrobacter succinogenes major paralogous domain-containing protein" evidence="1">
    <location>
        <begin position="28"/>
        <end position="537"/>
    </location>
</feature>
<dbReference type="Proteomes" id="UP000190016">
    <property type="component" value="Unassembled WGS sequence"/>
</dbReference>
<accession>A0ABX3N8A1</accession>
<dbReference type="PROSITE" id="PS51257">
    <property type="entry name" value="PROKAR_LIPOPROTEIN"/>
    <property type="match status" value="1"/>
</dbReference>